<comment type="caution">
    <text evidence="9">Lacks conserved residue(s) required for the propagation of feature annotation.</text>
</comment>
<accession>A0A9D9H1H2</accession>
<dbReference type="InterPro" id="IPR022646">
    <property type="entry name" value="SecD/SecF_CS"/>
</dbReference>
<reference evidence="15" key="1">
    <citation type="submission" date="2020-10" db="EMBL/GenBank/DDBJ databases">
        <authorList>
            <person name="Gilroy R."/>
        </authorList>
    </citation>
    <scope>NUCLEOTIDE SEQUENCE</scope>
    <source>
        <strain evidence="15">2889</strain>
    </source>
</reference>
<evidence type="ECO:0000313" key="16">
    <source>
        <dbReference type="Proteomes" id="UP000823612"/>
    </source>
</evidence>
<protein>
    <recommendedName>
        <fullName evidence="9 10">Multifunctional fusion protein</fullName>
    </recommendedName>
    <domain>
        <recommendedName>
            <fullName evidence="9">Protein translocase subunit SecD</fullName>
        </recommendedName>
    </domain>
    <domain>
        <recommendedName>
            <fullName evidence="10">Protein-export membrane protein SecF</fullName>
        </recommendedName>
    </domain>
</protein>
<dbReference type="EMBL" id="JADIMZ010000074">
    <property type="protein sequence ID" value="MBO8432604.1"/>
    <property type="molecule type" value="Genomic_DNA"/>
</dbReference>
<dbReference type="PANTHER" id="PTHR30081:SF1">
    <property type="entry name" value="PROTEIN TRANSLOCASE SUBUNIT SECD"/>
    <property type="match status" value="1"/>
</dbReference>
<keyword evidence="7 9" id="KW-0811">Translocation</keyword>
<evidence type="ECO:0000256" key="10">
    <source>
        <dbReference type="HAMAP-Rule" id="MF_01464"/>
    </source>
</evidence>
<evidence type="ECO:0000256" key="8">
    <source>
        <dbReference type="ARBA" id="ARBA00023136"/>
    </source>
</evidence>
<proteinExistence type="inferred from homology"/>
<evidence type="ECO:0000256" key="3">
    <source>
        <dbReference type="ARBA" id="ARBA00022475"/>
    </source>
</evidence>
<dbReference type="Proteomes" id="UP000823612">
    <property type="component" value="Unassembled WGS sequence"/>
</dbReference>
<feature type="transmembrane region" description="Helical" evidence="9">
    <location>
        <begin position="656"/>
        <end position="680"/>
    </location>
</feature>
<feature type="transmembrane region" description="Helical" evidence="9">
    <location>
        <begin position="879"/>
        <end position="904"/>
    </location>
</feature>
<evidence type="ECO:0000256" key="11">
    <source>
        <dbReference type="SAM" id="MobiDB-lite"/>
    </source>
</evidence>
<comment type="subunit">
    <text evidence="10">Forms a complex with SecD. Part of the essential Sec protein translocation apparatus which comprises SecA, SecYEG and auxiliary proteins SecDF. Other proteins may also be involved.</text>
</comment>
<dbReference type="GO" id="GO:0005886">
    <property type="term" value="C:plasma membrane"/>
    <property type="evidence" value="ECO:0007669"/>
    <property type="project" value="UniProtKB-SubCell"/>
</dbReference>
<dbReference type="GO" id="GO:0006605">
    <property type="term" value="P:protein targeting"/>
    <property type="evidence" value="ECO:0007669"/>
    <property type="project" value="UniProtKB-UniRule"/>
</dbReference>
<dbReference type="NCBIfam" id="NF009585">
    <property type="entry name" value="PRK13024.1-5"/>
    <property type="match status" value="1"/>
</dbReference>
<keyword evidence="6 9" id="KW-1133">Transmembrane helix</keyword>
<organism evidence="15 16">
    <name type="scientific">Candidatus Pullibacteroides excrementavium</name>
    <dbReference type="NCBI Taxonomy" id="2840905"/>
    <lineage>
        <taxon>Bacteria</taxon>
        <taxon>Pseudomonadati</taxon>
        <taxon>Bacteroidota</taxon>
        <taxon>Bacteroidia</taxon>
        <taxon>Bacteroidales</taxon>
        <taxon>Candidatus Pullibacteroides</taxon>
    </lineage>
</organism>
<dbReference type="Pfam" id="PF07549">
    <property type="entry name" value="Sec_GG"/>
    <property type="match status" value="2"/>
</dbReference>
<feature type="transmembrane region" description="Helical" evidence="9">
    <location>
        <begin position="533"/>
        <end position="550"/>
    </location>
</feature>
<dbReference type="FunFam" id="1.20.1640.10:FF:000004">
    <property type="entry name" value="Protein translocase subunit SecD"/>
    <property type="match status" value="1"/>
</dbReference>
<dbReference type="Gene3D" id="3.30.1360.200">
    <property type="match status" value="1"/>
</dbReference>
<evidence type="ECO:0000256" key="6">
    <source>
        <dbReference type="ARBA" id="ARBA00022989"/>
    </source>
</evidence>
<dbReference type="GO" id="GO:0065002">
    <property type="term" value="P:intracellular protein transmembrane transport"/>
    <property type="evidence" value="ECO:0007669"/>
    <property type="project" value="UniProtKB-UniRule"/>
</dbReference>
<evidence type="ECO:0000256" key="9">
    <source>
        <dbReference type="HAMAP-Rule" id="MF_01463"/>
    </source>
</evidence>
<dbReference type="NCBIfam" id="TIGR01129">
    <property type="entry name" value="secD"/>
    <property type="match status" value="1"/>
</dbReference>
<reference evidence="15" key="2">
    <citation type="journal article" date="2021" name="PeerJ">
        <title>Extensive microbial diversity within the chicken gut microbiome revealed by metagenomics and culture.</title>
        <authorList>
            <person name="Gilroy R."/>
            <person name="Ravi A."/>
            <person name="Getino M."/>
            <person name="Pursley I."/>
            <person name="Horton D.L."/>
            <person name="Alikhan N.F."/>
            <person name="Baker D."/>
            <person name="Gharbi K."/>
            <person name="Hall N."/>
            <person name="Watson M."/>
            <person name="Adriaenssens E.M."/>
            <person name="Foster-Nyarko E."/>
            <person name="Jarju S."/>
            <person name="Secka A."/>
            <person name="Antonio M."/>
            <person name="Oren A."/>
            <person name="Chaudhuri R.R."/>
            <person name="La Ragione R."/>
            <person name="Hildebrand F."/>
            <person name="Pallen M.J."/>
        </authorList>
    </citation>
    <scope>NUCLEOTIDE SEQUENCE</scope>
    <source>
        <strain evidence="15">2889</strain>
    </source>
</reference>
<keyword evidence="4 9" id="KW-0812">Transmembrane</keyword>
<feature type="region of interest" description="Disordered" evidence="11">
    <location>
        <begin position="289"/>
        <end position="312"/>
    </location>
</feature>
<keyword evidence="3 9" id="KW-1003">Cell membrane</keyword>
<keyword evidence="2 9" id="KW-0813">Transport</keyword>
<sequence length="1035" mass="114090">MQNKGVIKFFAIAFAIICLFQLSFTFVARRVDNKAEKFALNNTAAEAKALSQGNEVLERTLYDSLYNAKHQYFLDSVGNDVIYNILIRKYTYKECKARELNLGLDLRGGMNVMMEVSTADVVRALSGYSADTFFNSVMEEAIQRNKVEANTNFVDVFGRVWNERDPNAQMAAIFSFEMKDVNANSTNEEVIRAIKNETGSAFDRTYQILRTRIDKFGVAQPNVQKLAQTDRILVELPGVKDPARVRKLLQGTAQLEFWETYEFSEMIPYLQSANEYLVSVQKLAEEGVDEKASEELNADAQEPAAESAEAESDLLAQVAKAQDSAGIQNMDAERWQQQNPLFAILMPSLFQGDEQRMGPVVGYARERDMAKIDEMLAQAKSKFPRNVKFVWSVKPVQENTDIYSLIALKVSTRDGQAPLGGDVVTDARQDFGQNGGVEISMSMNTEGARIWKNLTGHNVGRSIAIVLDNVAYSWPTVNGEIAGGRSSITGGFSVEEGQDLANVLKAGKLPAPAKIVQEAVVGPSLGQESITNSMISFILAFLMVLIYMFIFYNKGGLIANVALLVNVFFLFGILTSIGAVLTLSGIAGIVLTLGMAVDANVIIYERIKEELRIGKTLRTAISEGYRNGYSAIIDGQVTTLITGIILLYFGTGPIKGFATTLCIGICTSLFTALFIPRLIFNRQLNHDKNISFSHKFSENFLSKAKFDFIGKSKYSFIASATVIPICIVSLSIRGLSLGIDFTGGRTYVVRFDQVVHANDIRESLTAAFDGDAPEVKTYGPSNQVKVTTKYRIEETGTDVDADVQHRLYEGCKGFFANPIEEKIFTEDKTIGQISSEIVGAAVATDITRSAFISVALALLAIFIYIAIRFKRWQFGLSALIGLMHNALITIGLFSIFYGILPFSLDIDQSFIAAILTIIGYTINDTVIVFDRIRENLGLYPKHALKDNMNAAINSTLPRTINASGTTLVTVLMIFIFGGEVIRGFTFCLLCGIAIGTYSSIFVASPIAYRLLMRKQKKELAEAQAKGIYTSKAVTR</sequence>
<comment type="similarity">
    <text evidence="10">Belongs to the SecD/SecF family. SecF subfamily.</text>
</comment>
<dbReference type="Gene3D" id="1.20.1640.10">
    <property type="entry name" value="Multidrug efflux transporter AcrB transmembrane domain"/>
    <property type="match status" value="2"/>
</dbReference>
<feature type="transmembrane region" description="Helical" evidence="9">
    <location>
        <begin position="983"/>
        <end position="1008"/>
    </location>
</feature>
<feature type="compositionally biased region" description="Low complexity" evidence="11">
    <location>
        <begin position="298"/>
        <end position="312"/>
    </location>
</feature>
<evidence type="ECO:0000259" key="14">
    <source>
        <dbReference type="Pfam" id="PF22599"/>
    </source>
</evidence>
<feature type="domain" description="Protein export membrane protein SecD/SecF C-terminal" evidence="12">
    <location>
        <begin position="825"/>
        <end position="1011"/>
    </location>
</feature>
<comment type="caution">
    <text evidence="15">The sequence shown here is derived from an EMBL/GenBank/DDBJ whole genome shotgun (WGS) entry which is preliminary data.</text>
</comment>
<feature type="transmembrane region" description="Helical" evidence="9">
    <location>
        <begin position="959"/>
        <end position="977"/>
    </location>
</feature>
<dbReference type="PRINTS" id="PR01755">
    <property type="entry name" value="SECFTRNLCASE"/>
</dbReference>
<keyword evidence="5 9" id="KW-0653">Protein transport</keyword>
<dbReference type="InterPro" id="IPR022645">
    <property type="entry name" value="SecD/SecF_bac"/>
</dbReference>
<evidence type="ECO:0000256" key="2">
    <source>
        <dbReference type="ARBA" id="ARBA00022448"/>
    </source>
</evidence>
<feature type="transmembrane region" description="Helical" evidence="9">
    <location>
        <begin position="628"/>
        <end position="650"/>
    </location>
</feature>
<dbReference type="NCBIfam" id="TIGR00916">
    <property type="entry name" value="2A0604s01"/>
    <property type="match status" value="1"/>
</dbReference>
<dbReference type="PANTHER" id="PTHR30081">
    <property type="entry name" value="PROTEIN-EXPORT MEMBRANE PROTEIN SEC"/>
    <property type="match status" value="1"/>
</dbReference>
<dbReference type="HAMAP" id="MF_01463_B">
    <property type="entry name" value="SecD_B"/>
    <property type="match status" value="1"/>
</dbReference>
<feature type="transmembrane region" description="Helical" evidence="9">
    <location>
        <begin position="910"/>
        <end position="929"/>
    </location>
</feature>
<feature type="domain" description="Protein export membrane protein SecD/SecF C-terminal" evidence="12">
    <location>
        <begin position="513"/>
        <end position="677"/>
    </location>
</feature>
<dbReference type="HAMAP" id="MF_01464_B">
    <property type="entry name" value="SecF_B"/>
    <property type="match status" value="1"/>
</dbReference>
<evidence type="ECO:0000259" key="13">
    <source>
        <dbReference type="Pfam" id="PF21760"/>
    </source>
</evidence>
<dbReference type="InterPro" id="IPR048634">
    <property type="entry name" value="SecD_SecF_C"/>
</dbReference>
<dbReference type="Pfam" id="PF21760">
    <property type="entry name" value="SecD_1st"/>
    <property type="match status" value="1"/>
</dbReference>
<comment type="subunit">
    <text evidence="9">Forms a complex with SecF. Part of the essential Sec protein translocation apparatus which comprises SecA, SecYEG and auxiliary proteins SecDF. Other proteins may also be involved.</text>
</comment>
<dbReference type="InterPro" id="IPR005665">
    <property type="entry name" value="SecF_bac"/>
</dbReference>
<feature type="transmembrane region" description="Helical" evidence="9">
    <location>
        <begin position="714"/>
        <end position="732"/>
    </location>
</feature>
<evidence type="ECO:0000256" key="1">
    <source>
        <dbReference type="ARBA" id="ARBA00004651"/>
    </source>
</evidence>
<dbReference type="InterPro" id="IPR005791">
    <property type="entry name" value="SecD"/>
</dbReference>
<dbReference type="Pfam" id="PF22599">
    <property type="entry name" value="SecDF_P1_head"/>
    <property type="match status" value="1"/>
</dbReference>
<evidence type="ECO:0000256" key="5">
    <source>
        <dbReference type="ARBA" id="ARBA00022927"/>
    </source>
</evidence>
<comment type="similarity">
    <text evidence="9">Belongs to the SecD/SecF family. SecD subfamily.</text>
</comment>
<feature type="domain" description="Protein translocase subunit SecDF P1" evidence="13">
    <location>
        <begin position="203"/>
        <end position="259"/>
    </location>
</feature>
<evidence type="ECO:0000256" key="7">
    <source>
        <dbReference type="ARBA" id="ARBA00023010"/>
    </source>
</evidence>
<feature type="domain" description="SecDF P1 head subdomain" evidence="14">
    <location>
        <begin position="416"/>
        <end position="511"/>
    </location>
</feature>
<dbReference type="GO" id="GO:0015450">
    <property type="term" value="F:protein-transporting ATPase activity"/>
    <property type="evidence" value="ECO:0007669"/>
    <property type="project" value="InterPro"/>
</dbReference>
<evidence type="ECO:0000256" key="4">
    <source>
        <dbReference type="ARBA" id="ARBA00022692"/>
    </source>
</evidence>
<feature type="transmembrane region" description="Helical" evidence="9">
    <location>
        <begin position="557"/>
        <end position="580"/>
    </location>
</feature>
<dbReference type="NCBIfam" id="TIGR00966">
    <property type="entry name" value="transloc_SecF"/>
    <property type="match status" value="1"/>
</dbReference>
<feature type="transmembrane region" description="Helical" evidence="9">
    <location>
        <begin position="850"/>
        <end position="867"/>
    </location>
</feature>
<comment type="subcellular location">
    <subcellularLocation>
        <location evidence="1 9">Cell membrane</location>
        <topology evidence="1 9">Multi-pass membrane protein</topology>
    </subcellularLocation>
</comment>
<name>A0A9D9H1H2_9BACT</name>
<evidence type="ECO:0000259" key="12">
    <source>
        <dbReference type="Pfam" id="PF02355"/>
    </source>
</evidence>
<dbReference type="Pfam" id="PF02355">
    <property type="entry name" value="SecD_SecF_C"/>
    <property type="match status" value="2"/>
</dbReference>
<keyword evidence="8 9" id="KW-0472">Membrane</keyword>
<comment type="function">
    <text evidence="9">Part of the Sec protein translocase complex. Interacts with the SecYEG preprotein conducting channel. SecDF uses the proton motive force (PMF) to complete protein translocation after the ATP-dependent function of SecA.</text>
</comment>
<dbReference type="InterPro" id="IPR022813">
    <property type="entry name" value="SecD/SecF_arch_bac"/>
</dbReference>
<feature type="transmembrane region" description="Helical" evidence="9">
    <location>
        <begin position="586"/>
        <end position="607"/>
    </location>
</feature>
<dbReference type="InterPro" id="IPR055344">
    <property type="entry name" value="SecD_SecF_C_bact"/>
</dbReference>
<dbReference type="InterPro" id="IPR048631">
    <property type="entry name" value="SecD_1st"/>
</dbReference>
<dbReference type="SUPFAM" id="SSF82866">
    <property type="entry name" value="Multidrug efflux transporter AcrB transmembrane domain"/>
    <property type="match status" value="2"/>
</dbReference>
<dbReference type="AlphaFoldDB" id="A0A9D9H1H2"/>
<dbReference type="Gene3D" id="3.30.70.3220">
    <property type="match status" value="1"/>
</dbReference>
<evidence type="ECO:0000313" key="15">
    <source>
        <dbReference type="EMBL" id="MBO8432604.1"/>
    </source>
</evidence>
<gene>
    <name evidence="15" type="primary">secDF</name>
    <name evidence="9" type="synonym">secD</name>
    <name evidence="10" type="synonym">secF</name>
    <name evidence="15" type="ORF">IAB08_04860</name>
</gene>
<dbReference type="InterPro" id="IPR054384">
    <property type="entry name" value="SecDF_P1_head"/>
</dbReference>
<dbReference type="GO" id="GO:0043952">
    <property type="term" value="P:protein transport by the Sec complex"/>
    <property type="evidence" value="ECO:0007669"/>
    <property type="project" value="UniProtKB-UniRule"/>
</dbReference>